<keyword evidence="5 6" id="KW-0807">Transducer</keyword>
<name>A0AAU8JEM0_9CYAN</name>
<dbReference type="InterPro" id="IPR004089">
    <property type="entry name" value="MCPsignal_dom"/>
</dbReference>
<dbReference type="InterPro" id="IPR029095">
    <property type="entry name" value="NarX-like_N"/>
</dbReference>
<evidence type="ECO:0000256" key="8">
    <source>
        <dbReference type="SAM" id="Phobius"/>
    </source>
</evidence>
<feature type="transmembrane region" description="Helical" evidence="8">
    <location>
        <begin position="155"/>
        <end position="178"/>
    </location>
</feature>
<dbReference type="Pfam" id="PF13675">
    <property type="entry name" value="PilJ"/>
    <property type="match status" value="1"/>
</dbReference>
<dbReference type="Gene3D" id="1.10.287.950">
    <property type="entry name" value="Methyl-accepting chemotaxis protein"/>
    <property type="match status" value="1"/>
</dbReference>
<dbReference type="SMART" id="SM00283">
    <property type="entry name" value="MA"/>
    <property type="match status" value="1"/>
</dbReference>
<keyword evidence="3 8" id="KW-1133">Transmembrane helix</keyword>
<evidence type="ECO:0000259" key="9">
    <source>
        <dbReference type="PROSITE" id="PS50111"/>
    </source>
</evidence>
<evidence type="ECO:0000256" key="6">
    <source>
        <dbReference type="PROSITE-ProRule" id="PRU00284"/>
    </source>
</evidence>
<evidence type="ECO:0000256" key="3">
    <source>
        <dbReference type="ARBA" id="ARBA00022989"/>
    </source>
</evidence>
<evidence type="ECO:0000256" key="7">
    <source>
        <dbReference type="SAM" id="Coils"/>
    </source>
</evidence>
<evidence type="ECO:0000256" key="2">
    <source>
        <dbReference type="ARBA" id="ARBA00022692"/>
    </source>
</evidence>
<feature type="domain" description="Methyl-accepting transducer" evidence="9">
    <location>
        <begin position="185"/>
        <end position="421"/>
    </location>
</feature>
<evidence type="ECO:0000256" key="1">
    <source>
        <dbReference type="ARBA" id="ARBA00004141"/>
    </source>
</evidence>
<accession>A0AAU8JEM0</accession>
<dbReference type="PROSITE" id="PS50111">
    <property type="entry name" value="CHEMOTAXIS_TRANSDUC_2"/>
    <property type="match status" value="1"/>
</dbReference>
<dbReference type="EMBL" id="CP159837">
    <property type="protein sequence ID" value="XCM36925.1"/>
    <property type="molecule type" value="Genomic_DNA"/>
</dbReference>
<reference evidence="10" key="1">
    <citation type="submission" date="2024-07" db="EMBL/GenBank/DDBJ databases">
        <authorList>
            <person name="Kim Y.J."/>
            <person name="Jeong J.Y."/>
        </authorList>
    </citation>
    <scope>NUCLEOTIDE SEQUENCE</scope>
    <source>
        <strain evidence="10">GIHE-MW2</strain>
    </source>
</reference>
<feature type="transmembrane region" description="Helical" evidence="8">
    <location>
        <begin position="6"/>
        <end position="29"/>
    </location>
</feature>
<feature type="coiled-coil region" evidence="7">
    <location>
        <begin position="424"/>
        <end position="451"/>
    </location>
</feature>
<keyword evidence="2 8" id="KW-0812">Transmembrane</keyword>
<dbReference type="SUPFAM" id="SSF58104">
    <property type="entry name" value="Methyl-accepting chemotaxis protein (MCP) signaling domain"/>
    <property type="match status" value="1"/>
</dbReference>
<dbReference type="Pfam" id="PF00015">
    <property type="entry name" value="MCPsignal"/>
    <property type="match status" value="1"/>
</dbReference>
<dbReference type="GO" id="GO:0016020">
    <property type="term" value="C:membrane"/>
    <property type="evidence" value="ECO:0007669"/>
    <property type="project" value="UniProtKB-SubCell"/>
</dbReference>
<sequence length="452" mass="50556">MKTTAQLRLAAAALFISSTISLGSVYYFLNQIRNVVRGVNTAGIVRGRTQRLVKLELAGQRSDELIAEIDRLTAGLINGDVSLGLPRVQDPEVLQQYQAIAKSWHNLKRFIADFRTNPTAKDSLINYSENYWEITNDGVTAVENYSSTKLFRYQVNILIIFALNLVVASALVGIIFYLQNNLKNNLKTLANYSTEIASTIIGQELLTQKQAIAVDQTKIIMGKLNHFSQDSIEQVIQVNYRAEEVKNLVEHSHKTEEKILADLVFLSDNIEKFYTEIVDIREQTKQIATISELVSELANHTNMLALNASMEATRAGEKGKEFALVAKEIRQLSNQSQKAGEKIYLLIAQVKQNIKSTVSFTDNSRQIFQQKLKITRKMLNEFEQIVEAMNAVFLNSEEITAIARQQGAIVQEALAAIQEINRAAQASAAGMSEAKKEMEQLEKVASNLKAII</sequence>
<protein>
    <submittedName>
        <fullName evidence="10">Methyl-accepting chemotaxis protein</fullName>
    </submittedName>
</protein>
<comment type="subcellular location">
    <subcellularLocation>
        <location evidence="1">Membrane</location>
        <topology evidence="1">Multi-pass membrane protein</topology>
    </subcellularLocation>
</comment>
<dbReference type="RefSeq" id="WP_354635346.1">
    <property type="nucleotide sequence ID" value="NZ_CP159837.1"/>
</dbReference>
<dbReference type="PANTHER" id="PTHR32089">
    <property type="entry name" value="METHYL-ACCEPTING CHEMOTAXIS PROTEIN MCPB"/>
    <property type="match status" value="1"/>
</dbReference>
<keyword evidence="4 8" id="KW-0472">Membrane</keyword>
<gene>
    <name evidence="10" type="ORF">ABWT76_005718</name>
</gene>
<dbReference type="GO" id="GO:0007165">
    <property type="term" value="P:signal transduction"/>
    <property type="evidence" value="ECO:0007669"/>
    <property type="project" value="UniProtKB-KW"/>
</dbReference>
<proteinExistence type="predicted"/>
<evidence type="ECO:0000256" key="5">
    <source>
        <dbReference type="ARBA" id="ARBA00023224"/>
    </source>
</evidence>
<dbReference type="AlphaFoldDB" id="A0AAU8JEM0"/>
<evidence type="ECO:0000313" key="10">
    <source>
        <dbReference type="EMBL" id="XCM36925.1"/>
    </source>
</evidence>
<keyword evidence="7" id="KW-0175">Coiled coil</keyword>
<organism evidence="10">
    <name type="scientific">Planktothricoides raciborskii GIHE-MW2</name>
    <dbReference type="NCBI Taxonomy" id="2792601"/>
    <lineage>
        <taxon>Bacteria</taxon>
        <taxon>Bacillati</taxon>
        <taxon>Cyanobacteriota</taxon>
        <taxon>Cyanophyceae</taxon>
        <taxon>Oscillatoriophycideae</taxon>
        <taxon>Oscillatoriales</taxon>
        <taxon>Oscillatoriaceae</taxon>
        <taxon>Planktothricoides</taxon>
    </lineage>
</organism>
<evidence type="ECO:0000256" key="4">
    <source>
        <dbReference type="ARBA" id="ARBA00023136"/>
    </source>
</evidence>
<dbReference type="PANTHER" id="PTHR32089:SF112">
    <property type="entry name" value="LYSOZYME-LIKE PROTEIN-RELATED"/>
    <property type="match status" value="1"/>
</dbReference>